<dbReference type="EC" id="2.1.1.37" evidence="7"/>
<comment type="catalytic activity">
    <reaction evidence="7">
        <text>a 2'-deoxycytidine in DNA + S-adenosyl-L-methionine = a 5-methyl-2'-deoxycytidine in DNA + S-adenosyl-L-homocysteine + H(+)</text>
        <dbReference type="Rhea" id="RHEA:13681"/>
        <dbReference type="Rhea" id="RHEA-COMP:11369"/>
        <dbReference type="Rhea" id="RHEA-COMP:11370"/>
        <dbReference type="ChEBI" id="CHEBI:15378"/>
        <dbReference type="ChEBI" id="CHEBI:57856"/>
        <dbReference type="ChEBI" id="CHEBI:59789"/>
        <dbReference type="ChEBI" id="CHEBI:85452"/>
        <dbReference type="ChEBI" id="CHEBI:85454"/>
        <dbReference type="EC" id="2.1.1.37"/>
    </reaction>
</comment>
<dbReference type="Proteomes" id="UP000003835">
    <property type="component" value="Unassembled WGS sequence"/>
</dbReference>
<evidence type="ECO:0000313" key="10">
    <source>
        <dbReference type="Proteomes" id="UP000003835"/>
    </source>
</evidence>
<name>B4VJ66_9CYAN</name>
<dbReference type="REBASE" id="43471">
    <property type="entry name" value="M.Mch7420ORF8019P"/>
</dbReference>
<protein>
    <recommendedName>
        <fullName evidence="7">Cytosine-specific methyltransferase</fullName>
        <ecNumber evidence="7">2.1.1.37</ecNumber>
    </recommendedName>
</protein>
<dbReference type="EMBL" id="DS989842">
    <property type="protein sequence ID" value="EDX78281.1"/>
    <property type="molecule type" value="Genomic_DNA"/>
</dbReference>
<dbReference type="PANTHER" id="PTHR46098">
    <property type="entry name" value="TRNA (CYTOSINE(38)-C(5))-METHYLTRANSFERASE"/>
    <property type="match status" value="1"/>
</dbReference>
<keyword evidence="2 5" id="KW-0808">Transferase</keyword>
<evidence type="ECO:0000256" key="6">
    <source>
        <dbReference type="RuleBase" id="RU000416"/>
    </source>
</evidence>
<dbReference type="GO" id="GO:0003886">
    <property type="term" value="F:DNA (cytosine-5-)-methyltransferase activity"/>
    <property type="evidence" value="ECO:0007669"/>
    <property type="project" value="UniProtKB-EC"/>
</dbReference>
<keyword evidence="4" id="KW-0680">Restriction system</keyword>
<reference evidence="9 10" key="1">
    <citation type="submission" date="2008-07" db="EMBL/GenBank/DDBJ databases">
        <authorList>
            <person name="Tandeau de Marsac N."/>
            <person name="Ferriera S."/>
            <person name="Johnson J."/>
            <person name="Kravitz S."/>
            <person name="Beeson K."/>
            <person name="Sutton G."/>
            <person name="Rogers Y.-H."/>
            <person name="Friedman R."/>
            <person name="Frazier M."/>
            <person name="Venter J.C."/>
        </authorList>
    </citation>
    <scope>NUCLEOTIDE SEQUENCE [LARGE SCALE GENOMIC DNA]</scope>
    <source>
        <strain evidence="9 10">PCC 7420</strain>
    </source>
</reference>
<dbReference type="InterPro" id="IPR031303">
    <property type="entry name" value="C5_meth_CS"/>
</dbReference>
<dbReference type="eggNOG" id="COG0270">
    <property type="taxonomic scope" value="Bacteria"/>
</dbReference>
<dbReference type="GO" id="GO:0009307">
    <property type="term" value="P:DNA restriction-modification system"/>
    <property type="evidence" value="ECO:0007669"/>
    <property type="project" value="UniProtKB-KW"/>
</dbReference>
<dbReference type="Gene3D" id="3.40.50.150">
    <property type="entry name" value="Vaccinia Virus protein VP39"/>
    <property type="match status" value="1"/>
</dbReference>
<dbReference type="AlphaFoldDB" id="B4VJ66"/>
<keyword evidence="1 5" id="KW-0489">Methyltransferase</keyword>
<dbReference type="STRING" id="118168.MC7420_8019"/>
<evidence type="ECO:0000256" key="2">
    <source>
        <dbReference type="ARBA" id="ARBA00022679"/>
    </source>
</evidence>
<keyword evidence="10" id="KW-1185">Reference proteome</keyword>
<organism evidence="9 10">
    <name type="scientific">Coleofasciculus chthonoplastes PCC 7420</name>
    <dbReference type="NCBI Taxonomy" id="118168"/>
    <lineage>
        <taxon>Bacteria</taxon>
        <taxon>Bacillati</taxon>
        <taxon>Cyanobacteriota</taxon>
        <taxon>Cyanophyceae</taxon>
        <taxon>Coleofasciculales</taxon>
        <taxon>Coleofasciculaceae</taxon>
        <taxon>Coleofasciculus</taxon>
    </lineage>
</organism>
<dbReference type="InterPro" id="IPR001525">
    <property type="entry name" value="C5_MeTfrase"/>
</dbReference>
<dbReference type="GO" id="GO:0032259">
    <property type="term" value="P:methylation"/>
    <property type="evidence" value="ECO:0007669"/>
    <property type="project" value="UniProtKB-KW"/>
</dbReference>
<dbReference type="InterPro" id="IPR018117">
    <property type="entry name" value="C5_DNA_meth_AS"/>
</dbReference>
<dbReference type="RefSeq" id="WP_006098715.1">
    <property type="nucleotide sequence ID" value="NZ_DS989842.1"/>
</dbReference>
<dbReference type="HOGENOM" id="CLU_006958_0_3_3"/>
<dbReference type="Gene3D" id="3.90.120.10">
    <property type="entry name" value="DNA Methylase, subunit A, domain 2"/>
    <property type="match status" value="1"/>
</dbReference>
<evidence type="ECO:0000256" key="3">
    <source>
        <dbReference type="ARBA" id="ARBA00022691"/>
    </source>
</evidence>
<dbReference type="PROSITE" id="PS00095">
    <property type="entry name" value="C5_MTASE_2"/>
    <property type="match status" value="1"/>
</dbReference>
<evidence type="ECO:0000256" key="1">
    <source>
        <dbReference type="ARBA" id="ARBA00022603"/>
    </source>
</evidence>
<dbReference type="Pfam" id="PF00145">
    <property type="entry name" value="DNA_methylase"/>
    <property type="match status" value="1"/>
</dbReference>
<dbReference type="OrthoDB" id="9813719at2"/>
<accession>B4VJ66</accession>
<dbReference type="CDD" id="cd00315">
    <property type="entry name" value="Cyt_C5_DNA_methylase"/>
    <property type="match status" value="1"/>
</dbReference>
<feature type="region of interest" description="Disordered" evidence="8">
    <location>
        <begin position="353"/>
        <end position="384"/>
    </location>
</feature>
<evidence type="ECO:0000256" key="8">
    <source>
        <dbReference type="SAM" id="MobiDB-lite"/>
    </source>
</evidence>
<dbReference type="PROSITE" id="PS51679">
    <property type="entry name" value="SAM_MT_C5"/>
    <property type="match status" value="1"/>
</dbReference>
<dbReference type="SUPFAM" id="SSF53335">
    <property type="entry name" value="S-adenosyl-L-methionine-dependent methyltransferases"/>
    <property type="match status" value="1"/>
</dbReference>
<feature type="compositionally biased region" description="Basic and acidic residues" evidence="8">
    <location>
        <begin position="365"/>
        <end position="384"/>
    </location>
</feature>
<dbReference type="PANTHER" id="PTHR46098:SF1">
    <property type="entry name" value="TRNA (CYTOSINE(38)-C(5))-METHYLTRANSFERASE"/>
    <property type="match status" value="1"/>
</dbReference>
<dbReference type="PRINTS" id="PR00105">
    <property type="entry name" value="C5METTRFRASE"/>
</dbReference>
<sequence length="384" mass="44277">MEKIKFIDLFAGIGGFRIAFEQTGYKCVYSCEIDPKCQEVYFNNFLDKPAGDIREIDINSIPDFDVLTAGFPCQPFSICGKRKGFQDTRGTLFFRICEIIAAKKPPVILLENVKHLMHQDKGRTLKVILYSLEDLGYNVNYSLLNSKDFGVPQNRERIIIVATKNKQFNFNKLKKNKCVAKLKNFLFNSENFEYLEPDSYTLIDKPKQQQSGLIFVGYRNNKSIWKKGVRPNTHHLSRVHHQPNRIYSVEGIHPTIPSQETSGRFFIYLSQEKAVRKLTIKECYRIMGFPENFKRHENLGECYKQVGNSVCIPMVSEIAHQLKEQIFIGSQGEENGNDFIAENKEKTDIMDTRERAHVGAPLLSNRERSNTPTQKRDRTSVLSN</sequence>
<proteinExistence type="inferred from homology"/>
<dbReference type="InterPro" id="IPR050750">
    <property type="entry name" value="C5-MTase"/>
</dbReference>
<dbReference type="InterPro" id="IPR029063">
    <property type="entry name" value="SAM-dependent_MTases_sf"/>
</dbReference>
<gene>
    <name evidence="9" type="ORF">MC7420_8019</name>
</gene>
<feature type="active site" evidence="5">
    <location>
        <position position="73"/>
    </location>
</feature>
<keyword evidence="3 5" id="KW-0949">S-adenosyl-L-methionine</keyword>
<dbReference type="NCBIfam" id="TIGR00675">
    <property type="entry name" value="dcm"/>
    <property type="match status" value="1"/>
</dbReference>
<evidence type="ECO:0000256" key="7">
    <source>
        <dbReference type="RuleBase" id="RU000417"/>
    </source>
</evidence>
<evidence type="ECO:0000313" key="9">
    <source>
        <dbReference type="EMBL" id="EDX78281.1"/>
    </source>
</evidence>
<evidence type="ECO:0000256" key="5">
    <source>
        <dbReference type="PROSITE-ProRule" id="PRU01016"/>
    </source>
</evidence>
<evidence type="ECO:0000256" key="4">
    <source>
        <dbReference type="ARBA" id="ARBA00022747"/>
    </source>
</evidence>
<dbReference type="PROSITE" id="PS00094">
    <property type="entry name" value="C5_MTASE_1"/>
    <property type="match status" value="1"/>
</dbReference>
<comment type="similarity">
    <text evidence="5 6">Belongs to the class I-like SAM-binding methyltransferase superfamily. C5-methyltransferase family.</text>
</comment>